<dbReference type="InterPro" id="IPR036237">
    <property type="entry name" value="Xyl_isomerase-like_sf"/>
</dbReference>
<protein>
    <recommendedName>
        <fullName evidence="1">UPF0276 protein HC757_12475</fullName>
    </recommendedName>
</protein>
<dbReference type="Gene3D" id="3.20.20.150">
    <property type="entry name" value="Divalent-metal-dependent TIM barrel enzymes"/>
    <property type="match status" value="1"/>
</dbReference>
<evidence type="ECO:0000256" key="2">
    <source>
        <dbReference type="SAM" id="MobiDB-lite"/>
    </source>
</evidence>
<dbReference type="Pfam" id="PF05114">
    <property type="entry name" value="MbnB_TglH_ChrH"/>
    <property type="match status" value="1"/>
</dbReference>
<keyword evidence="4" id="KW-1185">Reference proteome</keyword>
<dbReference type="AlphaFoldDB" id="A0A972JK98"/>
<gene>
    <name evidence="3" type="ORF">HC757_12475</name>
</gene>
<dbReference type="InterPro" id="IPR007801">
    <property type="entry name" value="MbnB/TglH/ChrH"/>
</dbReference>
<dbReference type="PANTHER" id="PTHR42194">
    <property type="entry name" value="UPF0276 PROTEIN HI_1600"/>
    <property type="match status" value="1"/>
</dbReference>
<reference evidence="3" key="1">
    <citation type="submission" date="2020-04" db="EMBL/GenBank/DDBJ databases">
        <title>Description of Shewanella salipaludis sp. nov., isolated from a salt marsh.</title>
        <authorList>
            <person name="Park S."/>
            <person name="Yoon J.-H."/>
        </authorList>
    </citation>
    <scope>NUCLEOTIDE SEQUENCE</scope>
    <source>
        <strain evidence="3">SHSM-M6</strain>
    </source>
</reference>
<evidence type="ECO:0000313" key="4">
    <source>
        <dbReference type="Proteomes" id="UP000737113"/>
    </source>
</evidence>
<dbReference type="NCBIfam" id="NF003818">
    <property type="entry name" value="PRK05409.1"/>
    <property type="match status" value="1"/>
</dbReference>
<dbReference type="HAMAP" id="MF_00697">
    <property type="entry name" value="UPF0276"/>
    <property type="match status" value="1"/>
</dbReference>
<dbReference type="EMBL" id="JAAXYH010000008">
    <property type="protein sequence ID" value="NMH65975.1"/>
    <property type="molecule type" value="Genomic_DNA"/>
</dbReference>
<dbReference type="PANTHER" id="PTHR42194:SF1">
    <property type="entry name" value="UPF0276 PROTEIN HI_1600"/>
    <property type="match status" value="1"/>
</dbReference>
<comment type="caution">
    <text evidence="3">The sequence shown here is derived from an EMBL/GenBank/DDBJ whole genome shotgun (WGS) entry which is preliminary data.</text>
</comment>
<evidence type="ECO:0000256" key="1">
    <source>
        <dbReference type="HAMAP-Rule" id="MF_00697"/>
    </source>
</evidence>
<sequence>MTNTVITQPFLGFGLGLRTQHFEHVLTQQPEVDWFEVISENFMVGGGKPRYYLEAIGERYPLVMHGVSLSIGSTDPLDMDYLKALKQLANQVQPRWISDHICWTSIHGINSHDLLPLPYTEETVRHVAARVRQVQDFLGRRILLENVSSYLSYKDSSMDEWQFLNAVAEEADCLILFDVNNIYVSARNHGFEPLDYIRQMDPRRVQQIHLAGHSDYGDYVIDTHDSPICDPVWDLYSAALTHLGPVSSMIERDANIPEFSVLEQELAMARTLALQTLPQLAADHGKHHSAGLPGQDAKRMGSL</sequence>
<accession>A0A972JK98</accession>
<name>A0A972JK98_9GAMM</name>
<feature type="region of interest" description="Disordered" evidence="2">
    <location>
        <begin position="284"/>
        <end position="303"/>
    </location>
</feature>
<evidence type="ECO:0000313" key="3">
    <source>
        <dbReference type="EMBL" id="NMH65975.1"/>
    </source>
</evidence>
<dbReference type="RefSeq" id="WP_169564699.1">
    <property type="nucleotide sequence ID" value="NZ_JAAXYH010000008.1"/>
</dbReference>
<dbReference type="Proteomes" id="UP000737113">
    <property type="component" value="Unassembled WGS sequence"/>
</dbReference>
<organism evidence="3 4">
    <name type="scientific">Shewanella salipaludis</name>
    <dbReference type="NCBI Taxonomy" id="2723052"/>
    <lineage>
        <taxon>Bacteria</taxon>
        <taxon>Pseudomonadati</taxon>
        <taxon>Pseudomonadota</taxon>
        <taxon>Gammaproteobacteria</taxon>
        <taxon>Alteromonadales</taxon>
        <taxon>Shewanellaceae</taxon>
        <taxon>Shewanella</taxon>
    </lineage>
</organism>
<comment type="similarity">
    <text evidence="1">Belongs to the UPF0276 family.</text>
</comment>
<proteinExistence type="inferred from homology"/>
<dbReference type="SUPFAM" id="SSF51658">
    <property type="entry name" value="Xylose isomerase-like"/>
    <property type="match status" value="1"/>
</dbReference>